<dbReference type="Proteomes" id="UP000002632">
    <property type="component" value="Segment"/>
</dbReference>
<accession>D1L2U2</accession>
<keyword evidence="2" id="KW-0540">Nuclease</keyword>
<protein>
    <submittedName>
        <fullName evidence="2">Putative endonuclease</fullName>
    </submittedName>
</protein>
<feature type="domain" description="HNH nuclease" evidence="1">
    <location>
        <begin position="89"/>
        <end position="132"/>
    </location>
</feature>
<proteinExistence type="predicted"/>
<dbReference type="GO" id="GO:0004519">
    <property type="term" value="F:endonuclease activity"/>
    <property type="evidence" value="ECO:0007669"/>
    <property type="project" value="UniProtKB-KW"/>
</dbReference>
<evidence type="ECO:0000313" key="3">
    <source>
        <dbReference type="Proteomes" id="UP000002632"/>
    </source>
</evidence>
<dbReference type="KEGG" id="vg:8676073"/>
<dbReference type="OrthoDB" id="21336at10239"/>
<dbReference type="SUPFAM" id="SSF54060">
    <property type="entry name" value="His-Me finger endonucleases"/>
    <property type="match status" value="1"/>
</dbReference>
<sequence>MNLLPTLRNTARNTIMAGLARLAIWRRRKMVHCGIPHSPASGELRITQARKYKYSKAAPSGVVSATGKPIGYKRKDGYWLLSYGGKHLLAHRVVWMLNFGVIPEGLVIDHINRDPSDNRIENLRAVTTSVNNANSKVRSHCVSGEKHVAVDKRTGRFTVRIRRKSYGTYGTIAEAIAVRDAVIN</sequence>
<keyword evidence="2" id="KW-0378">Hydrolase</keyword>
<name>D1L2U2_BPK32</name>
<dbReference type="RefSeq" id="YP_003347527.1">
    <property type="nucleotide sequence ID" value="NC_013647.1"/>
</dbReference>
<organismHost>
    <name type="scientific">Klebsiella pneumoniae</name>
    <dbReference type="NCBI Taxonomy" id="573"/>
</organismHost>
<evidence type="ECO:0000259" key="1">
    <source>
        <dbReference type="Pfam" id="PF13392"/>
    </source>
</evidence>
<reference evidence="2 3" key="1">
    <citation type="submission" date="2009-07" db="EMBL/GenBank/DDBJ databases">
        <title>Genomic sequence and analysis of Klebsiella sp. KP32 bacteriophage.</title>
        <authorList>
            <person name="Drulis-Kawa Z."/>
            <person name="Maciaszczyk-Dziubinska E."/>
            <person name="Bocer T."/>
        </authorList>
    </citation>
    <scope>NUCLEOTIDE SEQUENCE [LARGE SCALE GENOMIC DNA]</scope>
    <source>
        <strain evidence="2">KP32</strain>
    </source>
</reference>
<evidence type="ECO:0000313" key="2">
    <source>
        <dbReference type="EMBL" id="ACY66671.1"/>
    </source>
</evidence>
<dbReference type="InterPro" id="IPR003615">
    <property type="entry name" value="HNH_nuc"/>
</dbReference>
<dbReference type="Pfam" id="PF13392">
    <property type="entry name" value="HNH_3"/>
    <property type="match status" value="1"/>
</dbReference>
<dbReference type="InterPro" id="IPR044925">
    <property type="entry name" value="His-Me_finger_sf"/>
</dbReference>
<dbReference type="EMBL" id="GQ413937">
    <property type="protein sequence ID" value="ACY66671.1"/>
    <property type="molecule type" value="Genomic_DNA"/>
</dbReference>
<keyword evidence="2" id="KW-0255">Endonuclease</keyword>
<dbReference type="GeneID" id="8676073"/>
<organism evidence="2 3">
    <name type="scientific">Klebsiella phage KP32</name>
    <name type="common">Bacteriophage KP32</name>
    <dbReference type="NCBI Taxonomy" id="674082"/>
    <lineage>
        <taxon>Viruses</taxon>
        <taxon>Duplodnaviria</taxon>
        <taxon>Heunggongvirae</taxon>
        <taxon>Uroviricota</taxon>
        <taxon>Caudoviricetes</taxon>
        <taxon>Autographivirales</taxon>
        <taxon>Autotranscriptaviridae</taxon>
        <taxon>Studiervirinae</taxon>
        <taxon>Przondovirus</taxon>
        <taxon>Przondovirus KP32</taxon>
    </lineage>
</organism>
<dbReference type="Gene3D" id="3.90.75.20">
    <property type="match status" value="1"/>
</dbReference>
<gene>
    <name evidence="2" type="primary">9</name>
</gene>
<keyword evidence="3" id="KW-1185">Reference proteome</keyword>